<evidence type="ECO:0000256" key="1">
    <source>
        <dbReference type="SAM" id="MobiDB-lite"/>
    </source>
</evidence>
<feature type="compositionally biased region" description="Polar residues" evidence="1">
    <location>
        <begin position="27"/>
        <end position="36"/>
    </location>
</feature>
<protein>
    <recommendedName>
        <fullName evidence="5">Beta-xylosidase</fullName>
    </recommendedName>
</protein>
<dbReference type="Proteomes" id="UP000198263">
    <property type="component" value="Unassembled WGS sequence"/>
</dbReference>
<feature type="compositionally biased region" description="Polar residues" evidence="1">
    <location>
        <begin position="42"/>
        <end position="52"/>
    </location>
</feature>
<feature type="signal peptide" evidence="2">
    <location>
        <begin position="1"/>
        <end position="26"/>
    </location>
</feature>
<dbReference type="EMBL" id="FCNV02000003">
    <property type="protein sequence ID" value="SAL27402.1"/>
    <property type="molecule type" value="Genomic_DNA"/>
</dbReference>
<comment type="caution">
    <text evidence="3">The sequence shown here is derived from an EMBL/GenBank/DDBJ whole genome shotgun (WGS) entry which is preliminary data.</text>
</comment>
<gene>
    <name evidence="3" type="ORF">AWB72_02169</name>
</gene>
<feature type="chain" id="PRO_5024999308" description="Beta-xylosidase" evidence="2">
    <location>
        <begin position="27"/>
        <end position="100"/>
    </location>
</feature>
<keyword evidence="2" id="KW-0732">Signal</keyword>
<dbReference type="RefSeq" id="WP_040052180.1">
    <property type="nucleotide sequence ID" value="NZ_FCNV02000003.1"/>
</dbReference>
<evidence type="ECO:0008006" key="5">
    <source>
        <dbReference type="Google" id="ProtNLM"/>
    </source>
</evidence>
<feature type="region of interest" description="Disordered" evidence="1">
    <location>
        <begin position="23"/>
        <end position="100"/>
    </location>
</feature>
<accession>A0A658QVZ4</accession>
<name>A0A658QVZ4_9BURK</name>
<keyword evidence="4" id="KW-1185">Reference proteome</keyword>
<sequence length="100" mass="10026">MSASFHRIAATLVASAAAVFSTAGHAQITQPAGSDQQENRTSDSTGRANPSGTMVHESQKPQSKDAAGAARGPTVGKDHKTEGAGGFNNGLYGTGAGNNK</sequence>
<organism evidence="3 4">
    <name type="scientific">Caballeronia concitans</name>
    <dbReference type="NCBI Taxonomy" id="1777133"/>
    <lineage>
        <taxon>Bacteria</taxon>
        <taxon>Pseudomonadati</taxon>
        <taxon>Pseudomonadota</taxon>
        <taxon>Betaproteobacteria</taxon>
        <taxon>Burkholderiales</taxon>
        <taxon>Burkholderiaceae</taxon>
        <taxon>Caballeronia</taxon>
    </lineage>
</organism>
<proteinExistence type="predicted"/>
<reference evidence="3 4" key="1">
    <citation type="submission" date="2016-01" db="EMBL/GenBank/DDBJ databases">
        <authorList>
            <person name="Peeters C."/>
        </authorList>
    </citation>
    <scope>NUCLEOTIDE SEQUENCE [LARGE SCALE GENOMIC DNA]</scope>
    <source>
        <strain evidence="3">LMG 29315</strain>
    </source>
</reference>
<dbReference type="OrthoDB" id="9032491at2"/>
<dbReference type="AlphaFoldDB" id="A0A658QVZ4"/>
<evidence type="ECO:0000313" key="4">
    <source>
        <dbReference type="Proteomes" id="UP000198263"/>
    </source>
</evidence>
<evidence type="ECO:0000313" key="3">
    <source>
        <dbReference type="EMBL" id="SAL27402.1"/>
    </source>
</evidence>
<feature type="compositionally biased region" description="Gly residues" evidence="1">
    <location>
        <begin position="83"/>
        <end position="100"/>
    </location>
</feature>
<evidence type="ECO:0000256" key="2">
    <source>
        <dbReference type="SAM" id="SignalP"/>
    </source>
</evidence>